<dbReference type="EMBL" id="JAELVQ010000046">
    <property type="protein sequence ID" value="MBJ6369845.1"/>
    <property type="molecule type" value="Genomic_DNA"/>
</dbReference>
<gene>
    <name evidence="1" type="ORF">JF259_17315</name>
</gene>
<evidence type="ECO:0000313" key="1">
    <source>
        <dbReference type="EMBL" id="MBJ6369845.1"/>
    </source>
</evidence>
<dbReference type="Gene3D" id="1.50.10.10">
    <property type="match status" value="1"/>
</dbReference>
<dbReference type="SUPFAM" id="SSF158745">
    <property type="entry name" value="LanC-like"/>
    <property type="match status" value="1"/>
</dbReference>
<dbReference type="GO" id="GO:0005975">
    <property type="term" value="P:carbohydrate metabolic process"/>
    <property type="evidence" value="ECO:0007669"/>
    <property type="project" value="InterPro"/>
</dbReference>
<keyword evidence="2" id="KW-1185">Reference proteome</keyword>
<name>A0A8J7J026_9FLAO</name>
<accession>A0A8J7J026</accession>
<sequence length="84" mass="9578">MNKTILEIKLKEISNIIESKYKSENHIGVLAGLSGISLFQFYYSKYLGKDCHIDIGIEIIDRSIVKINEGYSKSSCRLTHIRTV</sequence>
<organism evidence="1 2">
    <name type="scientific">Snuella sedimenti</name>
    <dbReference type="NCBI Taxonomy" id="2798802"/>
    <lineage>
        <taxon>Bacteria</taxon>
        <taxon>Pseudomonadati</taxon>
        <taxon>Bacteroidota</taxon>
        <taxon>Flavobacteriia</taxon>
        <taxon>Flavobacteriales</taxon>
        <taxon>Flavobacteriaceae</taxon>
        <taxon>Snuella</taxon>
    </lineage>
</organism>
<comment type="caution">
    <text evidence="1">The sequence shown here is derived from an EMBL/GenBank/DDBJ whole genome shotgun (WGS) entry which is preliminary data.</text>
</comment>
<protein>
    <submittedName>
        <fullName evidence="1">Uncharacterized protein</fullName>
    </submittedName>
</protein>
<dbReference type="InterPro" id="IPR012341">
    <property type="entry name" value="6hp_glycosidase-like_sf"/>
</dbReference>
<dbReference type="RefSeq" id="WP_199116970.1">
    <property type="nucleotide sequence ID" value="NZ_JAELVQ010000046.1"/>
</dbReference>
<proteinExistence type="predicted"/>
<evidence type="ECO:0000313" key="2">
    <source>
        <dbReference type="Proteomes" id="UP000610931"/>
    </source>
</evidence>
<reference evidence="1" key="1">
    <citation type="submission" date="2020-12" db="EMBL/GenBank/DDBJ databases">
        <title>Snuella sp. nov., isolated from sediment in Incheon.</title>
        <authorList>
            <person name="Kim W."/>
        </authorList>
    </citation>
    <scope>NUCLEOTIDE SEQUENCE</scope>
    <source>
        <strain evidence="1">CAU 1569</strain>
    </source>
</reference>
<dbReference type="Proteomes" id="UP000610931">
    <property type="component" value="Unassembled WGS sequence"/>
</dbReference>
<dbReference type="AlphaFoldDB" id="A0A8J7J026"/>